<organism evidence="2 3">
    <name type="scientific">Candidatus Iainarchaeum sp</name>
    <dbReference type="NCBI Taxonomy" id="3101447"/>
    <lineage>
        <taxon>Archaea</taxon>
        <taxon>Candidatus Iainarchaeota</taxon>
        <taxon>Candidatus Iainarchaeia</taxon>
        <taxon>Candidatus Iainarchaeales</taxon>
        <taxon>Candidatus Iainarchaeaceae</taxon>
        <taxon>Candidatus Iainarchaeum</taxon>
    </lineage>
</organism>
<dbReference type="EMBL" id="JAGVWF010000018">
    <property type="protein sequence ID" value="MBS3059051.1"/>
    <property type="molecule type" value="Genomic_DNA"/>
</dbReference>
<dbReference type="Proteomes" id="UP000683213">
    <property type="component" value="Unassembled WGS sequence"/>
</dbReference>
<feature type="transmembrane region" description="Helical" evidence="1">
    <location>
        <begin position="56"/>
        <end position="77"/>
    </location>
</feature>
<comment type="caution">
    <text evidence="2">The sequence shown here is derived from an EMBL/GenBank/DDBJ whole genome shotgun (WGS) entry which is preliminary data.</text>
</comment>
<feature type="transmembrane region" description="Helical" evidence="1">
    <location>
        <begin position="12"/>
        <end position="36"/>
    </location>
</feature>
<reference evidence="2" key="2">
    <citation type="submission" date="2021-05" db="EMBL/GenBank/DDBJ databases">
        <title>Protein family content uncovers lineage relationships and bacterial pathway maintenance mechanisms in DPANN archaea.</title>
        <authorList>
            <person name="Castelle C.J."/>
            <person name="Meheust R."/>
            <person name="Jaffe A.L."/>
            <person name="Seitz K."/>
            <person name="Gong X."/>
            <person name="Baker B.J."/>
            <person name="Banfield J.F."/>
        </authorList>
    </citation>
    <scope>NUCLEOTIDE SEQUENCE</scope>
    <source>
        <strain evidence="2">RIFCSPHIGHO2_01_FULL_GW2011_AR10_43_9</strain>
    </source>
</reference>
<protein>
    <submittedName>
        <fullName evidence="2">Uncharacterized protein</fullName>
    </submittedName>
</protein>
<evidence type="ECO:0000313" key="2">
    <source>
        <dbReference type="EMBL" id="MBS3059051.1"/>
    </source>
</evidence>
<evidence type="ECO:0000256" key="1">
    <source>
        <dbReference type="SAM" id="Phobius"/>
    </source>
</evidence>
<keyword evidence="1" id="KW-0472">Membrane</keyword>
<name>A0A8T4KXD4_9ARCH</name>
<sequence length="81" mass="8312">MAGFSQISAKAAAITGAVLGFLCGIFSIGMVGMMGLNYAGFTMMGGAYSYLGWFTAIYGLVIGAIVGGLIAIVYNWALSLK</sequence>
<dbReference type="AlphaFoldDB" id="A0A8T4KXD4"/>
<gene>
    <name evidence="2" type="ORF">J4224_01355</name>
</gene>
<evidence type="ECO:0000313" key="3">
    <source>
        <dbReference type="Proteomes" id="UP000683213"/>
    </source>
</evidence>
<keyword evidence="1" id="KW-1133">Transmembrane helix</keyword>
<accession>A0A8T4KXD4</accession>
<reference evidence="2" key="1">
    <citation type="submission" date="2021-03" db="EMBL/GenBank/DDBJ databases">
        <authorList>
            <person name="Jaffe A."/>
        </authorList>
    </citation>
    <scope>NUCLEOTIDE SEQUENCE</scope>
    <source>
        <strain evidence="2">RIFCSPHIGHO2_01_FULL_GW2011_AR10_43_9</strain>
    </source>
</reference>
<keyword evidence="1" id="KW-0812">Transmembrane</keyword>
<proteinExistence type="predicted"/>